<dbReference type="Proteomes" id="UP000001055">
    <property type="component" value="Unassembled WGS sequence"/>
</dbReference>
<gene>
    <name evidence="1" type="ORF">SNOG_10437</name>
</gene>
<evidence type="ECO:0000313" key="1">
    <source>
        <dbReference type="EMBL" id="EAT81831.1"/>
    </source>
</evidence>
<name>Q0UCS7_PHANO</name>
<dbReference type="InParanoid" id="Q0UCS7"/>
<evidence type="ECO:0000313" key="2">
    <source>
        <dbReference type="Proteomes" id="UP000001055"/>
    </source>
</evidence>
<dbReference type="GeneID" id="5977614"/>
<dbReference type="KEGG" id="pno:SNOG_10437"/>
<protein>
    <submittedName>
        <fullName evidence="1">Uncharacterized protein</fullName>
    </submittedName>
</protein>
<dbReference type="EMBL" id="CH445341">
    <property type="protein sequence ID" value="EAT81831.1"/>
    <property type="molecule type" value="Genomic_DNA"/>
</dbReference>
<organism evidence="1 2">
    <name type="scientific">Phaeosphaeria nodorum (strain SN15 / ATCC MYA-4574 / FGSC 10173)</name>
    <name type="common">Glume blotch fungus</name>
    <name type="synonym">Parastagonospora nodorum</name>
    <dbReference type="NCBI Taxonomy" id="321614"/>
    <lineage>
        <taxon>Eukaryota</taxon>
        <taxon>Fungi</taxon>
        <taxon>Dikarya</taxon>
        <taxon>Ascomycota</taxon>
        <taxon>Pezizomycotina</taxon>
        <taxon>Dothideomycetes</taxon>
        <taxon>Pleosporomycetidae</taxon>
        <taxon>Pleosporales</taxon>
        <taxon>Pleosporineae</taxon>
        <taxon>Phaeosphaeriaceae</taxon>
        <taxon>Parastagonospora</taxon>
    </lineage>
</organism>
<dbReference type="AlphaFoldDB" id="Q0UCS7"/>
<proteinExistence type="predicted"/>
<sequence>MAGSTRDWLPADWTNCTSSIDAIDQVEQVLRCAASSQKPLEQWDWMLLFRQACLHPESLAGSPKSFVASGALRGSSDANLRELQQREIALGAAP</sequence>
<accession>Q0UCS7</accession>
<dbReference type="RefSeq" id="XP_001800707.1">
    <property type="nucleotide sequence ID" value="XM_001800655.1"/>
</dbReference>
<reference evidence="2" key="1">
    <citation type="journal article" date="2007" name="Plant Cell">
        <title>Dothideomycete-plant interactions illuminated by genome sequencing and EST analysis of the wheat pathogen Stagonospora nodorum.</title>
        <authorList>
            <person name="Hane J.K."/>
            <person name="Lowe R.G."/>
            <person name="Solomon P.S."/>
            <person name="Tan K.C."/>
            <person name="Schoch C.L."/>
            <person name="Spatafora J.W."/>
            <person name="Crous P.W."/>
            <person name="Kodira C."/>
            <person name="Birren B.W."/>
            <person name="Galagan J.E."/>
            <person name="Torriani S.F."/>
            <person name="McDonald B.A."/>
            <person name="Oliver R.P."/>
        </authorList>
    </citation>
    <scope>NUCLEOTIDE SEQUENCE [LARGE SCALE GENOMIC DNA]</scope>
    <source>
        <strain evidence="2">SN15 / ATCC MYA-4574 / FGSC 10173</strain>
    </source>
</reference>